<evidence type="ECO:0000256" key="17">
    <source>
        <dbReference type="ARBA" id="ARBA00048336"/>
    </source>
</evidence>
<evidence type="ECO:0000256" key="13">
    <source>
        <dbReference type="ARBA" id="ARBA00023136"/>
    </source>
</evidence>
<organism evidence="23 24">
    <name type="scientific">Tupaia chinensis</name>
    <name type="common">Chinese tree shrew</name>
    <name type="synonym">Tupaia belangeri chinensis</name>
    <dbReference type="NCBI Taxonomy" id="246437"/>
    <lineage>
        <taxon>Eukaryota</taxon>
        <taxon>Metazoa</taxon>
        <taxon>Chordata</taxon>
        <taxon>Craniata</taxon>
        <taxon>Vertebrata</taxon>
        <taxon>Euteleostomi</taxon>
        <taxon>Mammalia</taxon>
        <taxon>Eutheria</taxon>
        <taxon>Euarchontoglires</taxon>
        <taxon>Scandentia</taxon>
        <taxon>Tupaiidae</taxon>
        <taxon>Tupaia</taxon>
    </lineage>
</organism>
<keyword evidence="10" id="KW-0677">Repeat</keyword>
<dbReference type="FunFam" id="3.80.10.10:FF:000120">
    <property type="entry name" value="PH domain and leucine rich repeat protein phosphatase 2"/>
    <property type="match status" value="1"/>
</dbReference>
<feature type="region of interest" description="Disordered" evidence="21">
    <location>
        <begin position="1209"/>
        <end position="1230"/>
    </location>
</feature>
<sequence length="1356" mass="150416">MKRNGSRTCLNRRSRFGSRERDWLREDVKRGCVYLYGADTTTATATSTSTTSTSSSSSDLHLVLCTVETPASEICAGEGRESLYLQLHGDLVRRLEPTERPLQIVYDYLSKLGFEDPMRIQEEATNPDLGCMIRFYGEKPCQMDHLDRILLSGIYNVRKGKTQLHKWAERLVVLCGTCLIVSSVKDCQTGKMHILPLVGGKIEEVKRRQYSLAFSSAGAQAQTYHVSFETLAEYQRWQRQASKVVSQRISTVDLSCYSLEEVPEHLFYSQDITYLNLRHNFMQLERPGGLDTLYNLEEVPEHLFYSQDITYLNLRHNFMQLERPGGLDTLYKFSQLKGLNLSHNKLGLFPVLLCEISTLTELNLSCNGFHDLPSQIGNLLNLQTLCLDGNFLTTLPEELGNLQQLSSLGISFNNFSQIPEVYEKLTVLDKVVMAGNRLEVLNLGVLNRMSHIKHVDFRMNQLKTMVIDNLEGNKHITHMDLRDNQLADLDLSSLCGLEQLHCERNQLRELALSGFSLRALHASSNRLTAVNVYPVPSLLTSLELSRNLLECIPDWACEAKKIEILDVSYNLLTEVPVRILSSLSLRKLTMGHNRVQSLPPLVEHIPLEVLDVQHNALTRLPDTLFSKALKYLNASANSLESLPPACPGDESLSMLQLLYLTSNLLTDQCIPVLVGHPHLRILHLANNQLQTFPASKLNKLEQLEELNLSGNKLKTIPTTIANCKRLHTLVAHSNNISIFPEILQLPQIQFVDLSCNDLTEILIPEALPATLQDLDLTGNTNLVLEHKTLDIFSHITTLKIDQKPLPTTDSTVSSTFWSHGLAEMAGQRNKLCVSALAMDNFAEGVGAVYGMFDGDRNEELPRLLQCTMADVLLEEVQQSTNDTVFMAHTFLVSHRKLGMAGQKLGSSALLCYIRPDTADPTSSFSLTVANVGTCQAVLCRSGKPVPLSKVFSLEQDPEEARRVKDQKAIITEDNKVNGVTCCTRMLGCTYLYPWILPKPHISSIPLTIQDELLILGNRALWEHLSYTEAVSAVRHVQDPLAAAKKLCTLAQSYGCQDNVGAMVVYLNIGEEGCTCEINGLTLPGPVGFASTTTIKDAPKPTTPSSSSGIASEFSSEMSTSEVSSEVGSTASDEHNTGGLEAGLLPRPERRCSLHPTPTSGVFQRQPSCATFSSNQSDNGLDSDDDQPVEGVITNGSKVEVEVDIHCCRGRDLENPPTPTKSTPAPGPEEHARGSCFGIRRQNSVNSGILLPMSKDRMELQKSPSTSCLYGKKLSNGSIVPLEDSLNLIEVATEAPKKKTGYFAAPTQLEPEDQFVVPRDLEDVVKEQMKQHQESRPEPEPSEEDRTEPPEEFDTAL</sequence>
<dbReference type="InterPro" id="IPR001932">
    <property type="entry name" value="PPM-type_phosphatase-like_dom"/>
</dbReference>
<keyword evidence="7" id="KW-0597">Phosphoprotein</keyword>
<feature type="compositionally biased region" description="Polar residues" evidence="21">
    <location>
        <begin position="1155"/>
        <end position="1179"/>
    </location>
</feature>
<feature type="compositionally biased region" description="Acidic residues" evidence="21">
    <location>
        <begin position="1339"/>
        <end position="1356"/>
    </location>
</feature>
<dbReference type="InterPro" id="IPR036457">
    <property type="entry name" value="PPM-type-like_dom_sf"/>
</dbReference>
<evidence type="ECO:0000256" key="5">
    <source>
        <dbReference type="ARBA" id="ARBA00013081"/>
    </source>
</evidence>
<evidence type="ECO:0000256" key="15">
    <source>
        <dbReference type="ARBA" id="ARBA00023242"/>
    </source>
</evidence>
<dbReference type="FunFam" id="3.80.10.10:FF:000027">
    <property type="entry name" value="PH domain and leucine rich repeat protein phosphatase 2"/>
    <property type="match status" value="1"/>
</dbReference>
<dbReference type="GO" id="GO:0046872">
    <property type="term" value="F:metal ion binding"/>
    <property type="evidence" value="ECO:0007669"/>
    <property type="project" value="UniProtKB-KW"/>
</dbReference>
<dbReference type="EMBL" id="KB320797">
    <property type="protein sequence ID" value="ELW63043.1"/>
    <property type="molecule type" value="Genomic_DNA"/>
</dbReference>
<dbReference type="eggNOG" id="KOG0618">
    <property type="taxonomic scope" value="Eukaryota"/>
</dbReference>
<dbReference type="GO" id="GO:0004722">
    <property type="term" value="F:protein serine/threonine phosphatase activity"/>
    <property type="evidence" value="ECO:0007669"/>
    <property type="project" value="UniProtKB-EC"/>
</dbReference>
<dbReference type="InterPro" id="IPR003591">
    <property type="entry name" value="Leu-rich_rpt_typical-subtyp"/>
</dbReference>
<dbReference type="InParanoid" id="L9KJZ4"/>
<evidence type="ECO:0000259" key="22">
    <source>
        <dbReference type="PROSITE" id="PS51746"/>
    </source>
</evidence>
<evidence type="ECO:0000256" key="7">
    <source>
        <dbReference type="ARBA" id="ARBA00022553"/>
    </source>
</evidence>
<feature type="domain" description="PPM-type phosphatase" evidence="22">
    <location>
        <begin position="818"/>
        <end position="1066"/>
    </location>
</feature>
<evidence type="ECO:0000256" key="3">
    <source>
        <dbReference type="ARBA" id="ARBA00004170"/>
    </source>
</evidence>
<keyword evidence="9" id="KW-0479">Metal-binding</keyword>
<evidence type="ECO:0000256" key="6">
    <source>
        <dbReference type="ARBA" id="ARBA00022490"/>
    </source>
</evidence>
<keyword evidence="15" id="KW-0539">Nucleus</keyword>
<accession>L9KJZ4</accession>
<evidence type="ECO:0000256" key="19">
    <source>
        <dbReference type="ARBA" id="ARBA00072392"/>
    </source>
</evidence>
<keyword evidence="12" id="KW-0904">Protein phosphatase</keyword>
<dbReference type="FunCoup" id="L9KJZ4">
    <property type="interactions" value="1187"/>
</dbReference>
<comment type="catalytic activity">
    <reaction evidence="16">
        <text>O-phospho-L-seryl-[protein] + H2O = L-seryl-[protein] + phosphate</text>
        <dbReference type="Rhea" id="RHEA:20629"/>
        <dbReference type="Rhea" id="RHEA-COMP:9863"/>
        <dbReference type="Rhea" id="RHEA-COMP:11604"/>
        <dbReference type="ChEBI" id="CHEBI:15377"/>
        <dbReference type="ChEBI" id="CHEBI:29999"/>
        <dbReference type="ChEBI" id="CHEBI:43474"/>
        <dbReference type="ChEBI" id="CHEBI:83421"/>
        <dbReference type="EC" id="3.1.3.16"/>
    </reaction>
</comment>
<feature type="region of interest" description="Disordered" evidence="21">
    <location>
        <begin position="1092"/>
        <end position="1186"/>
    </location>
</feature>
<dbReference type="SUPFAM" id="SSF52058">
    <property type="entry name" value="L domain-like"/>
    <property type="match status" value="1"/>
</dbReference>
<comment type="function">
    <text evidence="18">Protein phosphatase involved in regulation of Akt and PKC signaling. Mediates dephosphorylation in the C-terminal domain hydrophobic motif of members of the AGC Ser/Thr protein kinase family; specifically acts on 'Ser-473' of AKT1, 'Ser-660' of PRKCB isoform beta-II and 'Ser-657' of PRKCA. Akt regulates the balance between cell survival and apoptosis through a cascade that primarily alters the function of transcription factors that regulate pro- and antiapoptotic genes. Dephosphorylation of 'Ser-473' of Akt triggers apoptosis and decreases cell proliferation. Also controls the phosphorylation of AKT3. Dephosphorylates STK4 on 'Thr-387' leading to STK4 activation and apoptosis. Dephosphorylates RPS6KB1 and is involved in regulation of cap-dependent translation. Inhibits cancer cell proliferation and may act as a tumor suppressor. Dephosphorylation of PRKCA and PRKCB leads to their destabilization and degradation. Dephosphorylates RAF1 inhibiting its kinase activity.</text>
</comment>
<proteinExistence type="predicted"/>
<dbReference type="PROSITE" id="PS51746">
    <property type="entry name" value="PPM_2"/>
    <property type="match status" value="1"/>
</dbReference>
<dbReference type="Pfam" id="PF00560">
    <property type="entry name" value="LRR_1"/>
    <property type="match status" value="2"/>
</dbReference>
<dbReference type="EC" id="3.1.3.16" evidence="5"/>
<dbReference type="CDD" id="cd00143">
    <property type="entry name" value="PP2Cc"/>
    <property type="match status" value="1"/>
</dbReference>
<dbReference type="SUPFAM" id="SSF50729">
    <property type="entry name" value="PH domain-like"/>
    <property type="match status" value="1"/>
</dbReference>
<gene>
    <name evidence="23" type="ORF">TREES_T100001584</name>
</gene>
<dbReference type="Pfam" id="PF13855">
    <property type="entry name" value="LRR_8"/>
    <property type="match status" value="2"/>
</dbReference>
<evidence type="ECO:0000256" key="20">
    <source>
        <dbReference type="ARBA" id="ARBA00078933"/>
    </source>
</evidence>
<evidence type="ECO:0000313" key="24">
    <source>
        <dbReference type="Proteomes" id="UP000011518"/>
    </source>
</evidence>
<dbReference type="PANTHER" id="PTHR48051">
    <property type="match status" value="1"/>
</dbReference>
<dbReference type="STRING" id="246437.L9KJZ4"/>
<dbReference type="SMART" id="SM00332">
    <property type="entry name" value="PP2Cc"/>
    <property type="match status" value="1"/>
</dbReference>
<reference evidence="24" key="1">
    <citation type="submission" date="2012-07" db="EMBL/GenBank/DDBJ databases">
        <title>Genome of the Chinese tree shrew, a rising model animal genetically related to primates.</title>
        <authorList>
            <person name="Zhang G."/>
            <person name="Fan Y."/>
            <person name="Yao Y."/>
            <person name="Huang Z."/>
        </authorList>
    </citation>
    <scope>NUCLEOTIDE SEQUENCE [LARGE SCALE GENOMIC DNA]</scope>
</reference>
<dbReference type="Gene3D" id="3.80.10.10">
    <property type="entry name" value="Ribonuclease Inhibitor"/>
    <property type="match status" value="3"/>
</dbReference>
<evidence type="ECO:0000256" key="9">
    <source>
        <dbReference type="ARBA" id="ARBA00022723"/>
    </source>
</evidence>
<dbReference type="GO" id="GO:0005737">
    <property type="term" value="C:cytoplasm"/>
    <property type="evidence" value="ECO:0007669"/>
    <property type="project" value="UniProtKB-SubCell"/>
</dbReference>
<dbReference type="FunFam" id="3.60.40.10:FF:000003">
    <property type="entry name" value="PH domain and leucine-rich repeat protein phosphatase 1"/>
    <property type="match status" value="1"/>
</dbReference>
<dbReference type="SMART" id="SM00364">
    <property type="entry name" value="LRR_BAC"/>
    <property type="match status" value="13"/>
</dbReference>
<evidence type="ECO:0000256" key="16">
    <source>
        <dbReference type="ARBA" id="ARBA00047761"/>
    </source>
</evidence>
<protein>
    <recommendedName>
        <fullName evidence="19">PH domain leucine-rich repeat-containing protein phosphatase 2</fullName>
        <ecNumber evidence="5">3.1.3.16</ecNumber>
    </recommendedName>
    <alternativeName>
        <fullName evidence="20">PH domain leucine-rich repeat-containing protein phosphatase-like</fullName>
    </alternativeName>
</protein>
<evidence type="ECO:0000256" key="10">
    <source>
        <dbReference type="ARBA" id="ARBA00022737"/>
    </source>
</evidence>
<dbReference type="SUPFAM" id="SSF81606">
    <property type="entry name" value="PP2C-like"/>
    <property type="match status" value="1"/>
</dbReference>
<dbReference type="Gene3D" id="3.60.40.10">
    <property type="entry name" value="PPM-type phosphatase domain"/>
    <property type="match status" value="1"/>
</dbReference>
<dbReference type="InterPro" id="IPR032675">
    <property type="entry name" value="LRR_dom_sf"/>
</dbReference>
<evidence type="ECO:0000256" key="2">
    <source>
        <dbReference type="ARBA" id="ARBA00004123"/>
    </source>
</evidence>
<evidence type="ECO:0000256" key="14">
    <source>
        <dbReference type="ARBA" id="ARBA00023211"/>
    </source>
</evidence>
<dbReference type="PROSITE" id="PS51450">
    <property type="entry name" value="LRR"/>
    <property type="match status" value="3"/>
</dbReference>
<keyword evidence="13" id="KW-0472">Membrane</keyword>
<keyword evidence="6" id="KW-0963">Cytoplasm</keyword>
<dbReference type="GO" id="GO:0005634">
    <property type="term" value="C:nucleus"/>
    <property type="evidence" value="ECO:0007669"/>
    <property type="project" value="UniProtKB-SubCell"/>
</dbReference>
<keyword evidence="8" id="KW-0433">Leucine-rich repeat</keyword>
<dbReference type="Pfam" id="PF00481">
    <property type="entry name" value="PP2C"/>
    <property type="match status" value="1"/>
</dbReference>
<keyword evidence="11" id="KW-0378">Hydrolase</keyword>
<dbReference type="GO" id="GO:0016020">
    <property type="term" value="C:membrane"/>
    <property type="evidence" value="ECO:0007669"/>
    <property type="project" value="UniProtKB-SubCell"/>
</dbReference>
<dbReference type="InterPro" id="IPR050216">
    <property type="entry name" value="LRR_domain-containing"/>
</dbReference>
<reference evidence="24" key="2">
    <citation type="journal article" date="2013" name="Nat. Commun.">
        <title>Genome of the Chinese tree shrew.</title>
        <authorList>
            <person name="Fan Y."/>
            <person name="Huang Z.Y."/>
            <person name="Cao C.C."/>
            <person name="Chen C.S."/>
            <person name="Chen Y.X."/>
            <person name="Fan D.D."/>
            <person name="He J."/>
            <person name="Hou H.L."/>
            <person name="Hu L."/>
            <person name="Hu X.T."/>
            <person name="Jiang X.T."/>
            <person name="Lai R."/>
            <person name="Lang Y.S."/>
            <person name="Liang B."/>
            <person name="Liao S.G."/>
            <person name="Mu D."/>
            <person name="Ma Y.Y."/>
            <person name="Niu Y.Y."/>
            <person name="Sun X.Q."/>
            <person name="Xia J.Q."/>
            <person name="Xiao J."/>
            <person name="Xiong Z.Q."/>
            <person name="Xu L."/>
            <person name="Yang L."/>
            <person name="Zhang Y."/>
            <person name="Zhao W."/>
            <person name="Zhao X.D."/>
            <person name="Zheng Y.T."/>
            <person name="Zhou J.M."/>
            <person name="Zhu Y.B."/>
            <person name="Zhang G.J."/>
            <person name="Wang J."/>
            <person name="Yao Y.G."/>
        </authorList>
    </citation>
    <scope>NUCLEOTIDE SEQUENCE [LARGE SCALE GENOMIC DNA]</scope>
</reference>
<dbReference type="SMART" id="SM00369">
    <property type="entry name" value="LRR_TYP"/>
    <property type="match status" value="13"/>
</dbReference>
<evidence type="ECO:0000256" key="12">
    <source>
        <dbReference type="ARBA" id="ARBA00022912"/>
    </source>
</evidence>
<comment type="cofactor">
    <cofactor evidence="1">
        <name>Mn(2+)</name>
        <dbReference type="ChEBI" id="CHEBI:29035"/>
    </cofactor>
</comment>
<evidence type="ECO:0000256" key="11">
    <source>
        <dbReference type="ARBA" id="ARBA00022801"/>
    </source>
</evidence>
<dbReference type="CDD" id="cd17241">
    <property type="entry name" value="RA_PHLPP2"/>
    <property type="match status" value="1"/>
</dbReference>
<evidence type="ECO:0000313" key="23">
    <source>
        <dbReference type="EMBL" id="ELW63043.1"/>
    </source>
</evidence>
<dbReference type="Pfam" id="PF23010">
    <property type="entry name" value="RA_3"/>
    <property type="match status" value="1"/>
</dbReference>
<feature type="compositionally biased region" description="Basic and acidic residues" evidence="21">
    <location>
        <begin position="1318"/>
        <end position="1338"/>
    </location>
</feature>
<dbReference type="Proteomes" id="UP000011518">
    <property type="component" value="Unassembled WGS sequence"/>
</dbReference>
<evidence type="ECO:0000256" key="18">
    <source>
        <dbReference type="ARBA" id="ARBA00058248"/>
    </source>
</evidence>
<evidence type="ECO:0000256" key="1">
    <source>
        <dbReference type="ARBA" id="ARBA00001936"/>
    </source>
</evidence>
<dbReference type="InterPro" id="IPR001611">
    <property type="entry name" value="Leu-rich_rpt"/>
</dbReference>
<evidence type="ECO:0000256" key="8">
    <source>
        <dbReference type="ARBA" id="ARBA00022614"/>
    </source>
</evidence>
<dbReference type="SUPFAM" id="SSF52047">
    <property type="entry name" value="RNI-like"/>
    <property type="match status" value="1"/>
</dbReference>
<evidence type="ECO:0000256" key="21">
    <source>
        <dbReference type="SAM" id="MobiDB-lite"/>
    </source>
</evidence>
<evidence type="ECO:0000256" key="4">
    <source>
        <dbReference type="ARBA" id="ARBA00004496"/>
    </source>
</evidence>
<keyword evidence="14" id="KW-0464">Manganese</keyword>
<dbReference type="PANTHER" id="PTHR48051:SF43">
    <property type="entry name" value="PH DOMAIN AND LEUCINE RICH REPEAT PROTEIN PHOSPHATASE 1"/>
    <property type="match status" value="1"/>
</dbReference>
<feature type="compositionally biased region" description="Low complexity" evidence="21">
    <location>
        <begin position="1104"/>
        <end position="1130"/>
    </location>
</feature>
<comment type="subcellular location">
    <subcellularLocation>
        <location evidence="4">Cytoplasm</location>
    </subcellularLocation>
    <subcellularLocation>
        <location evidence="3">Membrane</location>
        <topology evidence="3">Peripheral membrane protein</topology>
    </subcellularLocation>
    <subcellularLocation>
        <location evidence="2">Nucleus</location>
    </subcellularLocation>
</comment>
<dbReference type="eggNOG" id="KOG0619">
    <property type="taxonomic scope" value="Eukaryota"/>
</dbReference>
<feature type="region of interest" description="Disordered" evidence="21">
    <location>
        <begin position="1310"/>
        <end position="1356"/>
    </location>
</feature>
<dbReference type="CDD" id="cd13322">
    <property type="entry name" value="PH_PHLPP-like"/>
    <property type="match status" value="1"/>
</dbReference>
<name>L9KJZ4_TUPCH</name>
<comment type="catalytic activity">
    <reaction evidence="17">
        <text>O-phospho-L-threonyl-[protein] + H2O = L-threonyl-[protein] + phosphate</text>
        <dbReference type="Rhea" id="RHEA:47004"/>
        <dbReference type="Rhea" id="RHEA-COMP:11060"/>
        <dbReference type="Rhea" id="RHEA-COMP:11605"/>
        <dbReference type="ChEBI" id="CHEBI:15377"/>
        <dbReference type="ChEBI" id="CHEBI:30013"/>
        <dbReference type="ChEBI" id="CHEBI:43474"/>
        <dbReference type="ChEBI" id="CHEBI:61977"/>
        <dbReference type="EC" id="3.1.3.16"/>
    </reaction>
</comment>
<keyword evidence="24" id="KW-1185">Reference proteome</keyword>
<dbReference type="FunFam" id="3.80.10.10:FF:000143">
    <property type="entry name" value="PH domain leucine-rich repeat-containing protein phosphatase 2 isoform X1"/>
    <property type="match status" value="1"/>
</dbReference>
<dbReference type="InterPro" id="IPR055071">
    <property type="entry name" value="RA_PHLPP-like"/>
</dbReference>